<dbReference type="EMBL" id="VMRY01000003">
    <property type="protein sequence ID" value="TVT59739.1"/>
    <property type="molecule type" value="Genomic_DNA"/>
</dbReference>
<reference evidence="1 2" key="1">
    <citation type="submission" date="2019-07" db="EMBL/GenBank/DDBJ databases">
        <title>The pathways for chlorine oxyanion respiration interact through the shared metabolite chlorate.</title>
        <authorList>
            <person name="Barnum T.P."/>
            <person name="Cheng Y."/>
            <person name="Hill K.A."/>
            <person name="Lucas L.N."/>
            <person name="Carlson H.K."/>
            <person name="Coates J.D."/>
        </authorList>
    </citation>
    <scope>NUCLEOTIDE SEQUENCE [LARGE SCALE GENOMIC DNA]</scope>
    <source>
        <strain evidence="1">BK-3</strain>
    </source>
</reference>
<protein>
    <submittedName>
        <fullName evidence="1">DUF3461 family protein</fullName>
    </submittedName>
</protein>
<sequence length="126" mass="14859">MYDALRELGITDIERIEKYTLRQEGDEDILKIYFKRKKGDLFAHSMKFRHGRSKKMAKIDSGTHKFKEVSEISPTIQKLTQELDQVVGRDESVADFKKRILNDIDHMETVMKRKLDQLRSDIDTLD</sequence>
<comment type="caution">
    <text evidence="1">The sequence shown here is derived from an EMBL/GenBank/DDBJ whole genome shotgun (WGS) entry which is preliminary data.</text>
</comment>
<dbReference type="InterPro" id="IPR020911">
    <property type="entry name" value="UPF0325"/>
</dbReference>
<accession>A0A558DFE7</accession>
<dbReference type="Proteomes" id="UP000317355">
    <property type="component" value="Unassembled WGS sequence"/>
</dbReference>
<name>A0A558DFE7_9GAMM</name>
<dbReference type="Pfam" id="PF11944">
    <property type="entry name" value="DUF3461"/>
    <property type="match status" value="1"/>
</dbReference>
<organism evidence="1 2">
    <name type="scientific">Sedimenticola thiotaurini</name>
    <dbReference type="NCBI Taxonomy" id="1543721"/>
    <lineage>
        <taxon>Bacteria</taxon>
        <taxon>Pseudomonadati</taxon>
        <taxon>Pseudomonadota</taxon>
        <taxon>Gammaproteobacteria</taxon>
        <taxon>Chromatiales</taxon>
        <taxon>Sedimenticolaceae</taxon>
        <taxon>Sedimenticola</taxon>
    </lineage>
</organism>
<dbReference type="STRING" id="1543721.AAY24_13015"/>
<gene>
    <name evidence="1" type="ORF">FHK82_01795</name>
</gene>
<proteinExistence type="predicted"/>
<evidence type="ECO:0000313" key="1">
    <source>
        <dbReference type="EMBL" id="TVT59739.1"/>
    </source>
</evidence>
<dbReference type="AlphaFoldDB" id="A0A558DFE7"/>
<evidence type="ECO:0000313" key="2">
    <source>
        <dbReference type="Proteomes" id="UP000317355"/>
    </source>
</evidence>